<evidence type="ECO:0008006" key="3">
    <source>
        <dbReference type="Google" id="ProtNLM"/>
    </source>
</evidence>
<evidence type="ECO:0000313" key="1">
    <source>
        <dbReference type="EMBL" id="PHQ28357.1"/>
    </source>
</evidence>
<dbReference type="InterPro" id="IPR019861">
    <property type="entry name" value="PorP/SprF_Bacteroidetes"/>
</dbReference>
<keyword evidence="2" id="KW-1185">Reference proteome</keyword>
<dbReference type="Proteomes" id="UP000229433">
    <property type="component" value="Unassembled WGS sequence"/>
</dbReference>
<organism evidence="1 2">
    <name type="scientific">Leeuwenhoekiella nanhaiensis</name>
    <dbReference type="NCBI Taxonomy" id="1655491"/>
    <lineage>
        <taxon>Bacteria</taxon>
        <taxon>Pseudomonadati</taxon>
        <taxon>Bacteroidota</taxon>
        <taxon>Flavobacteriia</taxon>
        <taxon>Flavobacteriales</taxon>
        <taxon>Flavobacteriaceae</taxon>
        <taxon>Leeuwenhoekiella</taxon>
    </lineage>
</organism>
<gene>
    <name evidence="1" type="ORF">CJ305_15550</name>
</gene>
<proteinExistence type="predicted"/>
<protein>
    <recommendedName>
        <fullName evidence="3">Type IX secretion system membrane protein PorP/SprF</fullName>
    </recommendedName>
</protein>
<dbReference type="NCBIfam" id="TIGR03519">
    <property type="entry name" value="T9SS_PorP_fam"/>
    <property type="match status" value="1"/>
</dbReference>
<dbReference type="EMBL" id="NQXA01000015">
    <property type="protein sequence ID" value="PHQ28357.1"/>
    <property type="molecule type" value="Genomic_DNA"/>
</dbReference>
<name>A0A2G1VNK9_9FLAO</name>
<reference evidence="1 2" key="1">
    <citation type="submission" date="2017-08" db="EMBL/GenBank/DDBJ databases">
        <title>The whole genome shortgun sequences of strain Leeuwenhoekiella nanhaiensis G18 from the South China Sea.</title>
        <authorList>
            <person name="Liu Q."/>
        </authorList>
    </citation>
    <scope>NUCLEOTIDE SEQUENCE [LARGE SCALE GENOMIC DNA]</scope>
    <source>
        <strain evidence="1 2">G18</strain>
    </source>
</reference>
<comment type="caution">
    <text evidence="1">The sequence shown here is derived from an EMBL/GenBank/DDBJ whole genome shotgun (WGS) entry which is preliminary data.</text>
</comment>
<dbReference type="AlphaFoldDB" id="A0A2G1VNK9"/>
<sequence length="305" mass="33650">MKIQNLTFWALLVFTFSYKVMQAQQQPVFSEYNYNTIMLNPAHSGYYANSEFTLSNQSSYSGIEGAPSSLNATLNLTLNNQKVGLGGGFIRDQIGVSAVTNAFASYAYKLYFGQQAKAPRYHNYNPNIISFGISAGLLNYSEDLQSLNITDDPQFQQNLNGTIPTLGIGILFNRDQIYAGLSIPNLLGNALAPDDAISINSVAYAYAGYRIYTGVFDELEIKPNTLIRYEPGAPLSVDLNLIVNYKNKVEFGGGYRTSSAVNALAGVYLFNNLRLIYNYTLPLRETPLPPTHGLVLSVRFGKGYN</sequence>
<dbReference type="OrthoDB" id="1172751at2"/>
<accession>A0A2G1VNK9</accession>
<dbReference type="RefSeq" id="WP_099647219.1">
    <property type="nucleotide sequence ID" value="NZ_KZ319297.1"/>
</dbReference>
<evidence type="ECO:0000313" key="2">
    <source>
        <dbReference type="Proteomes" id="UP000229433"/>
    </source>
</evidence>
<dbReference type="Pfam" id="PF11751">
    <property type="entry name" value="PorP_SprF"/>
    <property type="match status" value="1"/>
</dbReference>